<dbReference type="Gene3D" id="1.10.150.240">
    <property type="entry name" value="Putative phosphatase, domain 2"/>
    <property type="match status" value="1"/>
</dbReference>
<evidence type="ECO:0000256" key="2">
    <source>
        <dbReference type="ARBA" id="ARBA00022801"/>
    </source>
</evidence>
<dbReference type="SUPFAM" id="SSF56784">
    <property type="entry name" value="HAD-like"/>
    <property type="match status" value="1"/>
</dbReference>
<evidence type="ECO:0000256" key="1">
    <source>
        <dbReference type="ARBA" id="ARBA00022723"/>
    </source>
</evidence>
<dbReference type="NCBIfam" id="TIGR01509">
    <property type="entry name" value="HAD-SF-IA-v3"/>
    <property type="match status" value="1"/>
</dbReference>
<protein>
    <recommendedName>
        <fullName evidence="7">Phosphoglycolate phosphatase</fullName>
    </recommendedName>
</protein>
<keyword evidence="3" id="KW-0460">Magnesium</keyword>
<dbReference type="GO" id="GO:0008967">
    <property type="term" value="F:phosphoglycolate phosphatase activity"/>
    <property type="evidence" value="ECO:0007669"/>
    <property type="project" value="TreeGrafter"/>
</dbReference>
<accession>A0A161Y5Z0</accession>
<dbReference type="InterPro" id="IPR036412">
    <property type="entry name" value="HAD-like_sf"/>
</dbReference>
<dbReference type="AlphaFoldDB" id="A0A161Y5Z0"/>
<dbReference type="RefSeq" id="WP_063376280.1">
    <property type="nucleotide sequence ID" value="NZ_AUXT01000113.1"/>
</dbReference>
<dbReference type="SFLD" id="SFLDG01129">
    <property type="entry name" value="C1.5:_HAD__Beta-PGM__Phosphata"/>
    <property type="match status" value="1"/>
</dbReference>
<evidence type="ECO:0000313" key="5">
    <source>
        <dbReference type="EMBL" id="KZN50982.1"/>
    </source>
</evidence>
<dbReference type="PATRIC" id="fig|1365253.3.peg.1445"/>
<dbReference type="InterPro" id="IPR050155">
    <property type="entry name" value="HAD-like_hydrolase_sf"/>
</dbReference>
<organism evidence="5 6">
    <name type="scientific">Pseudoalteromonas luteoviolacea NCIMB 1942</name>
    <dbReference type="NCBI Taxonomy" id="1365253"/>
    <lineage>
        <taxon>Bacteria</taxon>
        <taxon>Pseudomonadati</taxon>
        <taxon>Pseudomonadota</taxon>
        <taxon>Gammaproteobacteria</taxon>
        <taxon>Alteromonadales</taxon>
        <taxon>Pseudoalteromonadaceae</taxon>
        <taxon>Pseudoalteromonas</taxon>
    </lineage>
</organism>
<dbReference type="PANTHER" id="PTHR43434">
    <property type="entry name" value="PHOSPHOGLYCOLATE PHOSPHATASE"/>
    <property type="match status" value="1"/>
</dbReference>
<dbReference type="SFLD" id="SFLDS00003">
    <property type="entry name" value="Haloacid_Dehalogenase"/>
    <property type="match status" value="1"/>
</dbReference>
<dbReference type="Proteomes" id="UP000076587">
    <property type="component" value="Unassembled WGS sequence"/>
</dbReference>
<dbReference type="Pfam" id="PF13419">
    <property type="entry name" value="HAD_2"/>
    <property type="match status" value="1"/>
</dbReference>
<dbReference type="PANTHER" id="PTHR43434:SF23">
    <property type="entry name" value="PHOSPHOGLYCOLATE PHOSPHATASE"/>
    <property type="match status" value="1"/>
</dbReference>
<sequence length="215" mass="23262">MTKAVIFDLDGTLLNTSGDLGGALNHVLRIHNKPIVSKSEYSPAISNGVKALLEVGFGEELKNYDVEALRQQVLDSYAQNIAVHSHCFDGITELLQKLESMNVAVGIMTNKPGFLTIPLLQQIPDLAHIKVVVCGDTLKVAKPNPEPLLLAAEQLGVEPAKCIYVGDAQRDIEAAHAAEMRSVSALWGFIPSLEDAISWGAELNLKHPIDIISHI</sequence>
<dbReference type="PRINTS" id="PR00413">
    <property type="entry name" value="HADHALOGNASE"/>
</dbReference>
<dbReference type="OrthoDB" id="9776368at2"/>
<dbReference type="GO" id="GO:0046872">
    <property type="term" value="F:metal ion binding"/>
    <property type="evidence" value="ECO:0007669"/>
    <property type="project" value="UniProtKB-KW"/>
</dbReference>
<dbReference type="InterPro" id="IPR006439">
    <property type="entry name" value="HAD-SF_hydro_IA"/>
</dbReference>
<gene>
    <name evidence="5" type="ORF">N482_06105</name>
</gene>
<dbReference type="InterPro" id="IPR023214">
    <property type="entry name" value="HAD_sf"/>
</dbReference>
<dbReference type="GO" id="GO:0005829">
    <property type="term" value="C:cytosol"/>
    <property type="evidence" value="ECO:0007669"/>
    <property type="project" value="TreeGrafter"/>
</dbReference>
<dbReference type="GO" id="GO:0006281">
    <property type="term" value="P:DNA repair"/>
    <property type="evidence" value="ECO:0007669"/>
    <property type="project" value="TreeGrafter"/>
</dbReference>
<dbReference type="InterPro" id="IPR041492">
    <property type="entry name" value="HAD_2"/>
</dbReference>
<keyword evidence="1" id="KW-0479">Metal-binding</keyword>
<dbReference type="InterPro" id="IPR023198">
    <property type="entry name" value="PGP-like_dom2"/>
</dbReference>
<keyword evidence="4" id="KW-0119">Carbohydrate metabolism</keyword>
<keyword evidence="2" id="KW-0378">Hydrolase</keyword>
<dbReference type="NCBIfam" id="TIGR01549">
    <property type="entry name" value="HAD-SF-IA-v1"/>
    <property type="match status" value="1"/>
</dbReference>
<dbReference type="EMBL" id="AUXT01000113">
    <property type="protein sequence ID" value="KZN50982.1"/>
    <property type="molecule type" value="Genomic_DNA"/>
</dbReference>
<dbReference type="Gene3D" id="3.40.50.1000">
    <property type="entry name" value="HAD superfamily/HAD-like"/>
    <property type="match status" value="1"/>
</dbReference>
<evidence type="ECO:0000256" key="4">
    <source>
        <dbReference type="ARBA" id="ARBA00023277"/>
    </source>
</evidence>
<comment type="caution">
    <text evidence="5">The sequence shown here is derived from an EMBL/GenBank/DDBJ whole genome shotgun (WGS) entry which is preliminary data.</text>
</comment>
<evidence type="ECO:0000313" key="6">
    <source>
        <dbReference type="Proteomes" id="UP000076587"/>
    </source>
</evidence>
<evidence type="ECO:0008006" key="7">
    <source>
        <dbReference type="Google" id="ProtNLM"/>
    </source>
</evidence>
<evidence type="ECO:0000256" key="3">
    <source>
        <dbReference type="ARBA" id="ARBA00022842"/>
    </source>
</evidence>
<dbReference type="PROSITE" id="PS01228">
    <property type="entry name" value="COF_1"/>
    <property type="match status" value="1"/>
</dbReference>
<reference evidence="5 6" key="1">
    <citation type="submission" date="2013-07" db="EMBL/GenBank/DDBJ databases">
        <title>Comparative Genomic and Metabolomic Analysis of Twelve Strains of Pseudoalteromonas luteoviolacea.</title>
        <authorList>
            <person name="Vynne N.G."/>
            <person name="Mansson M."/>
            <person name="Gram L."/>
        </authorList>
    </citation>
    <scope>NUCLEOTIDE SEQUENCE [LARGE SCALE GENOMIC DNA]</scope>
    <source>
        <strain evidence="5 6">NCIMB 1942</strain>
    </source>
</reference>
<proteinExistence type="predicted"/>
<name>A0A161Y5Z0_9GAMM</name>